<keyword evidence="3" id="KW-0378">Hydrolase</keyword>
<evidence type="ECO:0000313" key="5">
    <source>
        <dbReference type="EMBL" id="WFN22580.1"/>
    </source>
</evidence>
<dbReference type="Gene3D" id="3.40.50.1820">
    <property type="entry name" value="alpha/beta hydrolase"/>
    <property type="match status" value="2"/>
</dbReference>
<proteinExistence type="predicted"/>
<evidence type="ECO:0000313" key="4">
    <source>
        <dbReference type="EMBL" id="MBO1835350.1"/>
    </source>
</evidence>
<organism evidence="2">
    <name type="scientific">Burkholderia contaminans</name>
    <dbReference type="NCBI Taxonomy" id="488447"/>
    <lineage>
        <taxon>Bacteria</taxon>
        <taxon>Pseudomonadati</taxon>
        <taxon>Pseudomonadota</taxon>
        <taxon>Betaproteobacteria</taxon>
        <taxon>Burkholderiales</taxon>
        <taxon>Burkholderiaceae</taxon>
        <taxon>Burkholderia</taxon>
        <taxon>Burkholderia cepacia complex</taxon>
    </lineage>
</organism>
<dbReference type="EMBL" id="AP018359">
    <property type="protein sequence ID" value="BBA45033.1"/>
    <property type="molecule type" value="Genomic_DNA"/>
</dbReference>
<sequence length="388" mass="40057">MTLTLGACGGGDDVNSGYARLMSAVPQAVTSVPDAHATLLTYTMPATAGGTTPATSLLFVPKGNAPAGGWPIVAWAHGTTTAGQATCAPSLTLDTLDGGLTAQGFPSHYSDFIESLVHAGYAVVAPDFEGLGPAENTPYRYYSSASEARSIIAAVVAARESDTPLSTRWAAVGHSEGGRGVLELQRFVGEASTLDFRGTVAIAPFTSVAASINGLNDMAAGDAANAALYTAIQNLFVGMLTVAVQVGSPNVDVSKLMGADLASQLTDLKTKCVFAAFGQIGQLIATKTTAGYAGFNPQWSSVPEMQAYLAANDPAVEPNFRLTAPTLILQGTADVFVQPTLTNELVSRLQATTPPPSLAYKTYPGMDHATVMTVAAPEVIAFLSSRFQ</sequence>
<dbReference type="PANTHER" id="PTHR34853:SF1">
    <property type="entry name" value="LIPASE 5"/>
    <property type="match status" value="1"/>
</dbReference>
<protein>
    <submittedName>
        <fullName evidence="3">Alpha/beta fold hydrolase</fullName>
    </submittedName>
    <submittedName>
        <fullName evidence="2 5">Lipase</fullName>
    </submittedName>
</protein>
<reference evidence="2" key="1">
    <citation type="journal article" date="2016" name="Biosci. Biotechnol. Biochem.">
        <title>Bioconversion of AHX to AOH by resting cells of Burkholderia contaminans CH-1.</title>
        <authorList>
            <person name="Choi J.H."/>
            <person name="Kikuchi A."/>
            <person name="Pumkaeo P."/>
            <person name="Hirai H."/>
            <person name="Tokuyama S."/>
            <person name="Kawagishi H."/>
        </authorList>
    </citation>
    <scope>NUCLEOTIDE SEQUENCE</scope>
    <source>
        <strain evidence="2">CH-1</strain>
    </source>
</reference>
<dbReference type="Proteomes" id="UP001220209">
    <property type="component" value="Chromosome 3"/>
</dbReference>
<evidence type="ECO:0000313" key="6">
    <source>
        <dbReference type="Proteomes" id="UP000664048"/>
    </source>
</evidence>
<dbReference type="OrthoDB" id="9955at2"/>
<evidence type="ECO:0000259" key="1">
    <source>
        <dbReference type="Pfam" id="PF12697"/>
    </source>
</evidence>
<dbReference type="PANTHER" id="PTHR34853">
    <property type="match status" value="1"/>
</dbReference>
<gene>
    <name evidence="2" type="ORF">BCCH1_75380</name>
    <name evidence="4" type="ORF">J4M89_38805</name>
    <name evidence="3" type="ORF">JIN94_37655</name>
    <name evidence="5" type="ORF">LXE91_38570</name>
</gene>
<dbReference type="Proteomes" id="UP000611459">
    <property type="component" value="Unassembled WGS sequence"/>
</dbReference>
<dbReference type="InterPro" id="IPR029058">
    <property type="entry name" value="AB_hydrolase_fold"/>
</dbReference>
<reference evidence="3" key="3">
    <citation type="submission" date="2021-01" db="EMBL/GenBank/DDBJ databases">
        <title>Outbreak of Burkholderia contaminns endophthalmitis traced to a clinical ventilation system.</title>
        <authorList>
            <person name="Lipuma J."/>
            <person name="Spilker T."/>
            <person name="Kratholm J."/>
        </authorList>
    </citation>
    <scope>NUCLEOTIDE SEQUENCE</scope>
    <source>
        <strain evidence="3">HI4954</strain>
    </source>
</reference>
<accession>A0A250LKF3</accession>
<reference evidence="4 6" key="4">
    <citation type="submission" date="2021-03" db="EMBL/GenBank/DDBJ databases">
        <title>Clinical course, treatment and visual outcome of an outbreak of Burkholderia contaminans endophthalmitis following cataract surgery.</title>
        <authorList>
            <person name="Lind C."/>
            <person name="Olsen K."/>
            <person name="Angelsen N.K."/>
            <person name="Krefting E.A."/>
            <person name="Fossen K."/>
            <person name="Gravningen K."/>
            <person name="Depoorter E."/>
            <person name="Vandamme P."/>
            <person name="Bertelsen G."/>
        </authorList>
    </citation>
    <scope>NUCLEOTIDE SEQUENCE [LARGE SCALE GENOMIC DNA]</scope>
    <source>
        <strain evidence="4 6">51242556</strain>
    </source>
</reference>
<dbReference type="GO" id="GO:0016042">
    <property type="term" value="P:lipid catabolic process"/>
    <property type="evidence" value="ECO:0007669"/>
    <property type="project" value="InterPro"/>
</dbReference>
<feature type="domain" description="AB hydrolase-1" evidence="1">
    <location>
        <begin position="100"/>
        <end position="379"/>
    </location>
</feature>
<dbReference type="AlphaFoldDB" id="A0A250LKF3"/>
<dbReference type="Proteomes" id="UP000664048">
    <property type="component" value="Unassembled WGS sequence"/>
</dbReference>
<dbReference type="InterPro" id="IPR005152">
    <property type="entry name" value="Lipase_secreted"/>
</dbReference>
<evidence type="ECO:0000313" key="3">
    <source>
        <dbReference type="EMBL" id="MBK1935624.1"/>
    </source>
</evidence>
<dbReference type="EMBL" id="JAENIB010000034">
    <property type="protein sequence ID" value="MBK1935624.1"/>
    <property type="molecule type" value="Genomic_DNA"/>
</dbReference>
<evidence type="ECO:0000313" key="2">
    <source>
        <dbReference type="EMBL" id="BBA45033.1"/>
    </source>
</evidence>
<reference evidence="2" key="2">
    <citation type="journal article" date="2017" name="Genome Announc.">
        <title>High-Quality Draft Genome Sequence of Burkholderia contaminans CH-1, a Gram-Negative Bacterium That Metabolizes 2-Azahypoxanthine, a Plant Growth-Regulating Compound.</title>
        <authorList>
            <person name="Choi J.-H."/>
            <person name="Sugiura H."/>
            <person name="Moriuchi R."/>
            <person name="Kawagishi H."/>
            <person name="Dohra H."/>
        </authorList>
    </citation>
    <scope>NUCLEOTIDE SEQUENCE</scope>
    <source>
        <strain evidence="2">CH-1</strain>
    </source>
</reference>
<dbReference type="EMBL" id="JAGEMX010000029">
    <property type="protein sequence ID" value="MBO1835350.1"/>
    <property type="molecule type" value="Genomic_DNA"/>
</dbReference>
<dbReference type="SUPFAM" id="SSF53474">
    <property type="entry name" value="alpha/beta-Hydrolases"/>
    <property type="match status" value="1"/>
</dbReference>
<dbReference type="GO" id="GO:0004806">
    <property type="term" value="F:triacylglycerol lipase activity"/>
    <property type="evidence" value="ECO:0007669"/>
    <property type="project" value="InterPro"/>
</dbReference>
<reference evidence="5 7" key="5">
    <citation type="submission" date="2021-12" db="EMBL/GenBank/DDBJ databases">
        <title>Genomic and phenotypic characterization of three Burkholderia contaminans isolates recovered from different sources.</title>
        <authorList>
            <person name="Lopez De Volder A."/>
            <person name="Fan Y."/>
            <person name="Nunvar J."/>
            <person name="Herrera T."/>
            <person name="Timp W."/>
            <person name="Degrossi J."/>
        </authorList>
    </citation>
    <scope>NUCLEOTIDE SEQUENCE [LARGE SCALE GENOMIC DNA]</scope>
    <source>
        <strain evidence="5 7">LMG 23361</strain>
    </source>
</reference>
<name>A0A250LKF3_9BURK</name>
<dbReference type="GeneID" id="93195671"/>
<dbReference type="EMBL" id="CP090642">
    <property type="protein sequence ID" value="WFN22580.1"/>
    <property type="molecule type" value="Genomic_DNA"/>
</dbReference>
<keyword evidence="6" id="KW-1185">Reference proteome</keyword>
<dbReference type="PIRSF" id="PIRSF029171">
    <property type="entry name" value="Esterase_LipA"/>
    <property type="match status" value="1"/>
</dbReference>
<dbReference type="InterPro" id="IPR000073">
    <property type="entry name" value="AB_hydrolase_1"/>
</dbReference>
<dbReference type="Pfam" id="PF12697">
    <property type="entry name" value="Abhydrolase_6"/>
    <property type="match status" value="1"/>
</dbReference>
<dbReference type="RefSeq" id="WP_157644913.1">
    <property type="nucleotide sequence ID" value="NZ_AP018359.1"/>
</dbReference>
<evidence type="ECO:0000313" key="7">
    <source>
        <dbReference type="Proteomes" id="UP001220209"/>
    </source>
</evidence>